<organism evidence="1 2">
    <name type="scientific">Bodo saltans</name>
    <name type="common">Flagellated protozoan</name>
    <dbReference type="NCBI Taxonomy" id="75058"/>
    <lineage>
        <taxon>Eukaryota</taxon>
        <taxon>Discoba</taxon>
        <taxon>Euglenozoa</taxon>
        <taxon>Kinetoplastea</taxon>
        <taxon>Metakinetoplastina</taxon>
        <taxon>Eubodonida</taxon>
        <taxon>Bodonidae</taxon>
        <taxon>Bodo</taxon>
    </lineage>
</organism>
<sequence>MALGNSRSGLVIVGIVPVRQLLCSCSCHSDEMFSNDAGTLPTRRLPEICNCCRLVMLPHDGGSVPPILLELSARSWRLVIVFQEQGNVPDTFVPKMYSPLSCDMLDHSDGKVPL</sequence>
<dbReference type="EMBL" id="CYKH01001798">
    <property type="protein sequence ID" value="CUG90167.1"/>
    <property type="molecule type" value="Genomic_DNA"/>
</dbReference>
<feature type="non-terminal residue" evidence="1">
    <location>
        <position position="114"/>
    </location>
</feature>
<protein>
    <submittedName>
        <fullName evidence="1">Surface antigen, putative</fullName>
    </submittedName>
</protein>
<proteinExistence type="predicted"/>
<accession>A0A0S4JFA0</accession>
<name>A0A0S4JFA0_BODSA</name>
<reference evidence="2" key="1">
    <citation type="submission" date="2015-09" db="EMBL/GenBank/DDBJ databases">
        <authorList>
            <consortium name="Pathogen Informatics"/>
        </authorList>
    </citation>
    <scope>NUCLEOTIDE SEQUENCE [LARGE SCALE GENOMIC DNA]</scope>
    <source>
        <strain evidence="2">Lake Konstanz</strain>
    </source>
</reference>
<evidence type="ECO:0000313" key="1">
    <source>
        <dbReference type="EMBL" id="CUG90167.1"/>
    </source>
</evidence>
<keyword evidence="2" id="KW-1185">Reference proteome</keyword>
<dbReference type="VEuPathDB" id="TriTrypDB:BSAL_25335"/>
<dbReference type="Proteomes" id="UP000051952">
    <property type="component" value="Unassembled WGS sequence"/>
</dbReference>
<gene>
    <name evidence="1" type="ORF">BSAL_25335</name>
</gene>
<evidence type="ECO:0000313" key="2">
    <source>
        <dbReference type="Proteomes" id="UP000051952"/>
    </source>
</evidence>
<dbReference type="AlphaFoldDB" id="A0A0S4JFA0"/>